<name>A0A1M6B6N3_9CLOT</name>
<reference evidence="5 6" key="1">
    <citation type="submission" date="2016-11" db="EMBL/GenBank/DDBJ databases">
        <authorList>
            <person name="Jaros S."/>
            <person name="Januszkiewicz K."/>
            <person name="Wedrychowicz H."/>
        </authorList>
    </citation>
    <scope>NUCLEOTIDE SEQUENCE [LARGE SCALE GENOMIC DNA]</scope>
    <source>
        <strain evidence="5 6">DSM 6191</strain>
    </source>
</reference>
<dbReference type="PANTHER" id="PTHR48100">
    <property type="entry name" value="BROAD-SPECIFICITY PHOSPHATASE YOR283W-RELATED"/>
    <property type="match status" value="1"/>
</dbReference>
<feature type="active site" description="Proton donor/acceptor" evidence="3">
    <location>
        <position position="83"/>
    </location>
</feature>
<dbReference type="AlphaFoldDB" id="A0A1M6B6N3"/>
<feature type="active site" description="Tele-phosphohistidine intermediate" evidence="3">
    <location>
        <position position="10"/>
    </location>
</feature>
<feature type="binding site" evidence="4">
    <location>
        <begin position="9"/>
        <end position="16"/>
    </location>
    <ligand>
        <name>substrate</name>
    </ligand>
</feature>
<dbReference type="CDD" id="cd07067">
    <property type="entry name" value="HP_PGM_like"/>
    <property type="match status" value="1"/>
</dbReference>
<gene>
    <name evidence="5" type="ORF">SAMN02745941_03804</name>
</gene>
<dbReference type="EMBL" id="FQXU01000014">
    <property type="protein sequence ID" value="SHI44376.1"/>
    <property type="molecule type" value="Genomic_DNA"/>
</dbReference>
<feature type="binding site" evidence="4">
    <location>
        <position position="59"/>
    </location>
    <ligand>
        <name>substrate</name>
    </ligand>
</feature>
<dbReference type="InterPro" id="IPR050275">
    <property type="entry name" value="PGM_Phosphatase"/>
</dbReference>
<dbReference type="InterPro" id="IPR001345">
    <property type="entry name" value="PG/BPGM_mutase_AS"/>
</dbReference>
<sequence>MKTTIYLTRHGETIWNLEKRLQGWNNSPLTKDGIDQAKNLSKRLEDINIDVIYTSPSERAFKTAEILKGEKDLEIKLHEGLKEMGFGLWEGMIWEEIENSEKYGKELYNLYYNPKEYKPFEGEEIDIFEKRTKEALEEIIENNKGKDVLIVTHGITLKLMVGYFENLGIEETIKGIVMGQTSLTKITIEEDTYNIEFKNDTSHYQDDYIKKGW</sequence>
<dbReference type="SMART" id="SM00855">
    <property type="entry name" value="PGAM"/>
    <property type="match status" value="1"/>
</dbReference>
<accession>A0A1M6B6N3</accession>
<organism evidence="5 6">
    <name type="scientific">Clostridium intestinale DSM 6191</name>
    <dbReference type="NCBI Taxonomy" id="1121320"/>
    <lineage>
        <taxon>Bacteria</taxon>
        <taxon>Bacillati</taxon>
        <taxon>Bacillota</taxon>
        <taxon>Clostridia</taxon>
        <taxon>Eubacteriales</taxon>
        <taxon>Clostridiaceae</taxon>
        <taxon>Clostridium</taxon>
    </lineage>
</organism>
<evidence type="ECO:0000256" key="2">
    <source>
        <dbReference type="ARBA" id="ARBA00023235"/>
    </source>
</evidence>
<evidence type="ECO:0000256" key="1">
    <source>
        <dbReference type="ARBA" id="ARBA00023152"/>
    </source>
</evidence>
<dbReference type="PIRSF" id="PIRSF000709">
    <property type="entry name" value="6PFK_2-Ptase"/>
    <property type="match status" value="1"/>
</dbReference>
<dbReference type="Pfam" id="PF00300">
    <property type="entry name" value="His_Phos_1"/>
    <property type="match status" value="1"/>
</dbReference>
<dbReference type="Proteomes" id="UP000184241">
    <property type="component" value="Unassembled WGS sequence"/>
</dbReference>
<evidence type="ECO:0000313" key="5">
    <source>
        <dbReference type="EMBL" id="SHI44376.1"/>
    </source>
</evidence>
<evidence type="ECO:0000256" key="4">
    <source>
        <dbReference type="PIRSR" id="PIRSR613078-2"/>
    </source>
</evidence>
<dbReference type="Gene3D" id="3.40.50.1240">
    <property type="entry name" value="Phosphoglycerate mutase-like"/>
    <property type="match status" value="1"/>
</dbReference>
<dbReference type="SUPFAM" id="SSF53254">
    <property type="entry name" value="Phosphoglycerate mutase-like"/>
    <property type="match status" value="1"/>
</dbReference>
<proteinExistence type="predicted"/>
<dbReference type="GO" id="GO:0016791">
    <property type="term" value="F:phosphatase activity"/>
    <property type="evidence" value="ECO:0007669"/>
    <property type="project" value="TreeGrafter"/>
</dbReference>
<evidence type="ECO:0000313" key="6">
    <source>
        <dbReference type="Proteomes" id="UP000184241"/>
    </source>
</evidence>
<protein>
    <submittedName>
        <fullName evidence="5">Phosphoglycerate mutase</fullName>
    </submittedName>
</protein>
<dbReference type="InterPro" id="IPR013078">
    <property type="entry name" value="His_Pase_superF_clade-1"/>
</dbReference>
<dbReference type="RefSeq" id="WP_073022153.1">
    <property type="nucleotide sequence ID" value="NZ_FQXU01000014.1"/>
</dbReference>
<dbReference type="InterPro" id="IPR029033">
    <property type="entry name" value="His_PPase_superfam"/>
</dbReference>
<dbReference type="PANTHER" id="PTHR48100:SF1">
    <property type="entry name" value="HISTIDINE PHOSPHATASE FAMILY PROTEIN-RELATED"/>
    <property type="match status" value="1"/>
</dbReference>
<keyword evidence="2" id="KW-0413">Isomerase</keyword>
<dbReference type="GO" id="GO:0005737">
    <property type="term" value="C:cytoplasm"/>
    <property type="evidence" value="ECO:0007669"/>
    <property type="project" value="TreeGrafter"/>
</dbReference>
<keyword evidence="1" id="KW-0324">Glycolysis</keyword>
<dbReference type="PROSITE" id="PS00175">
    <property type="entry name" value="PG_MUTASE"/>
    <property type="match status" value="1"/>
</dbReference>
<evidence type="ECO:0000256" key="3">
    <source>
        <dbReference type="PIRSR" id="PIRSR613078-1"/>
    </source>
</evidence>